<proteinExistence type="predicted"/>
<accession>A0A8S5NIC1</accession>
<reference evidence="1" key="1">
    <citation type="journal article" date="2021" name="Proc. Natl. Acad. Sci. U.S.A.">
        <title>A Catalog of Tens of Thousands of Viruses from Human Metagenomes Reveals Hidden Associations with Chronic Diseases.</title>
        <authorList>
            <person name="Tisza M.J."/>
            <person name="Buck C.B."/>
        </authorList>
    </citation>
    <scope>NUCLEOTIDE SEQUENCE</scope>
    <source>
        <strain evidence="1">CtRg81</strain>
    </source>
</reference>
<dbReference type="EMBL" id="BK015170">
    <property type="protein sequence ID" value="DAD93960.1"/>
    <property type="molecule type" value="Genomic_DNA"/>
</dbReference>
<name>A0A8S5NIC1_9CAUD</name>
<protein>
    <submittedName>
        <fullName evidence="1">Uncharacterized protein</fullName>
    </submittedName>
</protein>
<sequence>MSGCCLYCKHAGAGWISSKDGSIHVDRYDDFYRAMNIYCNNPVTGMDGQCFQISFVRCSLFERATQERIQKRIEFYSKFPRFRTHAELIAQRR</sequence>
<evidence type="ECO:0000313" key="1">
    <source>
        <dbReference type="EMBL" id="DAD93960.1"/>
    </source>
</evidence>
<organism evidence="1">
    <name type="scientific">Siphoviridae sp. ctRg81</name>
    <dbReference type="NCBI Taxonomy" id="2826336"/>
    <lineage>
        <taxon>Viruses</taxon>
        <taxon>Duplodnaviria</taxon>
        <taxon>Heunggongvirae</taxon>
        <taxon>Uroviricota</taxon>
        <taxon>Caudoviricetes</taxon>
    </lineage>
</organism>